<evidence type="ECO:0000313" key="1">
    <source>
        <dbReference type="EMBL" id="GAA0769297.1"/>
    </source>
</evidence>
<organism evidence="1 2">
    <name type="scientific">Clostridium subterminale</name>
    <dbReference type="NCBI Taxonomy" id="1550"/>
    <lineage>
        <taxon>Bacteria</taxon>
        <taxon>Bacillati</taxon>
        <taxon>Bacillota</taxon>
        <taxon>Clostridia</taxon>
        <taxon>Eubacteriales</taxon>
        <taxon>Clostridiaceae</taxon>
        <taxon>Clostridium</taxon>
    </lineage>
</organism>
<reference evidence="1 2" key="1">
    <citation type="journal article" date="2019" name="Int. J. Syst. Evol. Microbiol.">
        <title>The Global Catalogue of Microorganisms (GCM) 10K type strain sequencing project: providing services to taxonomists for standard genome sequencing and annotation.</title>
        <authorList>
            <consortium name="The Broad Institute Genomics Platform"/>
            <consortium name="The Broad Institute Genome Sequencing Center for Infectious Disease"/>
            <person name="Wu L."/>
            <person name="Ma J."/>
        </authorList>
    </citation>
    <scope>NUCLEOTIDE SEQUENCE [LARGE SCALE GENOMIC DNA]</scope>
    <source>
        <strain evidence="1 2">JCM 1417</strain>
    </source>
</reference>
<dbReference type="EMBL" id="BAAACI010000001">
    <property type="protein sequence ID" value="GAA0769297.1"/>
    <property type="molecule type" value="Genomic_DNA"/>
</dbReference>
<dbReference type="RefSeq" id="WP_343824316.1">
    <property type="nucleotide sequence ID" value="NZ_BAAACI010000001.1"/>
</dbReference>
<sequence length="140" mass="16711">MENYITKDNEFYNDVENLEKLNEYKSDIDEAIRTIIFKEDRLVFASVVKVADITNITVFKYPELRGYILEKIKFEKEIQAINKKVDRAIARLNKGNRRITFISLMNSCKFNSDHVYKNPYIKERIRVAVIENTRSFYKNK</sequence>
<accession>A0ABN1KK76</accession>
<comment type="caution">
    <text evidence="1">The sequence shown here is derived from an EMBL/GenBank/DDBJ whole genome shotgun (WGS) entry which is preliminary data.</text>
</comment>
<proteinExistence type="predicted"/>
<name>A0ABN1KK76_CLOSU</name>
<gene>
    <name evidence="1" type="ORF">GCM10008908_10720</name>
</gene>
<evidence type="ECO:0000313" key="2">
    <source>
        <dbReference type="Proteomes" id="UP001501047"/>
    </source>
</evidence>
<dbReference type="Proteomes" id="UP001501047">
    <property type="component" value="Unassembled WGS sequence"/>
</dbReference>
<keyword evidence="2" id="KW-1185">Reference proteome</keyword>
<protein>
    <submittedName>
        <fullName evidence="1">Uncharacterized protein</fullName>
    </submittedName>
</protein>